<evidence type="ECO:0000256" key="7">
    <source>
        <dbReference type="RuleBase" id="RU000461"/>
    </source>
</evidence>
<keyword evidence="5 6" id="KW-0408">Iron</keyword>
<evidence type="ECO:0000256" key="4">
    <source>
        <dbReference type="ARBA" id="ARBA00022723"/>
    </source>
</evidence>
<reference evidence="8 9" key="1">
    <citation type="submission" date="2016-10" db="EMBL/GenBank/DDBJ databases">
        <title>Draft genome sequence of Coniochaeta ligniaria NRRL30616, a lignocellulolytic fungus for bioabatement of inhibitors in plant biomass hydrolysates.</title>
        <authorList>
            <consortium name="DOE Joint Genome Institute"/>
            <person name="Jimenez D.J."/>
            <person name="Hector R.E."/>
            <person name="Riley R."/>
            <person name="Sun H."/>
            <person name="Grigoriev I.V."/>
            <person name="Van Elsas J.D."/>
            <person name="Nichols N.N."/>
        </authorList>
    </citation>
    <scope>NUCLEOTIDE SEQUENCE [LARGE SCALE GENOMIC DNA]</scope>
    <source>
        <strain evidence="8 9">NRRL 30616</strain>
    </source>
</reference>
<gene>
    <name evidence="8" type="ORF">CONLIGDRAFT_683894</name>
</gene>
<proteinExistence type="inferred from homology"/>
<dbReference type="Proteomes" id="UP000182658">
    <property type="component" value="Unassembled WGS sequence"/>
</dbReference>
<dbReference type="Pfam" id="PF00067">
    <property type="entry name" value="p450"/>
    <property type="match status" value="1"/>
</dbReference>
<accession>A0A1J7IHL8</accession>
<dbReference type="SUPFAM" id="SSF48264">
    <property type="entry name" value="Cytochrome P450"/>
    <property type="match status" value="1"/>
</dbReference>
<keyword evidence="9" id="KW-1185">Reference proteome</keyword>
<dbReference type="PANTHER" id="PTHR24305">
    <property type="entry name" value="CYTOCHROME P450"/>
    <property type="match status" value="1"/>
</dbReference>
<evidence type="ECO:0000313" key="8">
    <source>
        <dbReference type="EMBL" id="OIW26950.1"/>
    </source>
</evidence>
<dbReference type="GO" id="GO:0005506">
    <property type="term" value="F:iron ion binding"/>
    <property type="evidence" value="ECO:0007669"/>
    <property type="project" value="InterPro"/>
</dbReference>
<dbReference type="GO" id="GO:0020037">
    <property type="term" value="F:heme binding"/>
    <property type="evidence" value="ECO:0007669"/>
    <property type="project" value="InterPro"/>
</dbReference>
<dbReference type="PROSITE" id="PS00086">
    <property type="entry name" value="CYTOCHROME_P450"/>
    <property type="match status" value="1"/>
</dbReference>
<dbReference type="AlphaFoldDB" id="A0A1J7IHL8"/>
<dbReference type="InterPro" id="IPR017972">
    <property type="entry name" value="Cyt_P450_CS"/>
</dbReference>
<dbReference type="PRINTS" id="PR00463">
    <property type="entry name" value="EP450I"/>
</dbReference>
<evidence type="ECO:0000256" key="5">
    <source>
        <dbReference type="ARBA" id="ARBA00023004"/>
    </source>
</evidence>
<dbReference type="EMBL" id="KV875100">
    <property type="protein sequence ID" value="OIW26950.1"/>
    <property type="molecule type" value="Genomic_DNA"/>
</dbReference>
<dbReference type="Gene3D" id="1.10.630.10">
    <property type="entry name" value="Cytochrome P450"/>
    <property type="match status" value="1"/>
</dbReference>
<dbReference type="InterPro" id="IPR036396">
    <property type="entry name" value="Cyt_P450_sf"/>
</dbReference>
<evidence type="ECO:0000256" key="6">
    <source>
        <dbReference type="PIRSR" id="PIRSR602401-1"/>
    </source>
</evidence>
<comment type="cofactor">
    <cofactor evidence="1 6">
        <name>heme</name>
        <dbReference type="ChEBI" id="CHEBI:30413"/>
    </cofactor>
</comment>
<evidence type="ECO:0000256" key="1">
    <source>
        <dbReference type="ARBA" id="ARBA00001971"/>
    </source>
</evidence>
<keyword evidence="4 6" id="KW-0479">Metal-binding</keyword>
<comment type="similarity">
    <text evidence="2 7">Belongs to the cytochrome P450 family.</text>
</comment>
<keyword evidence="7" id="KW-0560">Oxidoreductase</keyword>
<evidence type="ECO:0000256" key="3">
    <source>
        <dbReference type="ARBA" id="ARBA00022617"/>
    </source>
</evidence>
<dbReference type="GO" id="GO:0004497">
    <property type="term" value="F:monooxygenase activity"/>
    <property type="evidence" value="ECO:0007669"/>
    <property type="project" value="UniProtKB-KW"/>
</dbReference>
<keyword evidence="3 6" id="KW-0349">Heme</keyword>
<dbReference type="STRING" id="1408157.A0A1J7IHL8"/>
<dbReference type="OrthoDB" id="1470350at2759"/>
<organism evidence="8 9">
    <name type="scientific">Coniochaeta ligniaria NRRL 30616</name>
    <dbReference type="NCBI Taxonomy" id="1408157"/>
    <lineage>
        <taxon>Eukaryota</taxon>
        <taxon>Fungi</taxon>
        <taxon>Dikarya</taxon>
        <taxon>Ascomycota</taxon>
        <taxon>Pezizomycotina</taxon>
        <taxon>Sordariomycetes</taxon>
        <taxon>Sordariomycetidae</taxon>
        <taxon>Coniochaetales</taxon>
        <taxon>Coniochaetaceae</taxon>
        <taxon>Coniochaeta</taxon>
    </lineage>
</organism>
<keyword evidence="7" id="KW-0503">Monooxygenase</keyword>
<protein>
    <submittedName>
        <fullName evidence="8">Cytochrome P450</fullName>
    </submittedName>
</protein>
<dbReference type="GO" id="GO:0016705">
    <property type="term" value="F:oxidoreductase activity, acting on paired donors, with incorporation or reduction of molecular oxygen"/>
    <property type="evidence" value="ECO:0007669"/>
    <property type="project" value="InterPro"/>
</dbReference>
<dbReference type="InterPro" id="IPR001128">
    <property type="entry name" value="Cyt_P450"/>
</dbReference>
<evidence type="ECO:0000313" key="9">
    <source>
        <dbReference type="Proteomes" id="UP000182658"/>
    </source>
</evidence>
<feature type="binding site" description="axial binding residue" evidence="6">
    <location>
        <position position="57"/>
    </location>
    <ligand>
        <name>heme</name>
        <dbReference type="ChEBI" id="CHEBI:30413"/>
    </ligand>
    <ligandPart>
        <name>Fe</name>
        <dbReference type="ChEBI" id="CHEBI:18248"/>
    </ligandPart>
</feature>
<dbReference type="InParanoid" id="A0A1J7IHL8"/>
<sequence>MSNTPFARKVIVAILYHHDSIFTEPFGYHPECFLNDPRFANDKREALQPFHVGSRSCLGRNLAYIEMRLILARLIWNFDMKIAHDSLDWYSRQKMYLLWEKGPLNVFLTPVVRK</sequence>
<dbReference type="PANTHER" id="PTHR24305:SF210">
    <property type="entry name" value="CYTOCHROME P450 MONOOXYGENASE ASQL-RELATED"/>
    <property type="match status" value="1"/>
</dbReference>
<dbReference type="InterPro" id="IPR050121">
    <property type="entry name" value="Cytochrome_P450_monoxygenase"/>
</dbReference>
<name>A0A1J7IHL8_9PEZI</name>
<dbReference type="InterPro" id="IPR002401">
    <property type="entry name" value="Cyt_P450_E_grp-I"/>
</dbReference>
<evidence type="ECO:0000256" key="2">
    <source>
        <dbReference type="ARBA" id="ARBA00010617"/>
    </source>
</evidence>